<dbReference type="RefSeq" id="WP_120043724.1">
    <property type="nucleotide sequence ID" value="NZ_QZFU01000036.1"/>
</dbReference>
<dbReference type="OrthoDB" id="4557979at2"/>
<comment type="caution">
    <text evidence="1">The sequence shown here is derived from an EMBL/GenBank/DDBJ whole genome shotgun (WGS) entry which is preliminary data.</text>
</comment>
<organism evidence="1 2">
    <name type="scientific">Nocardia panacis</name>
    <dbReference type="NCBI Taxonomy" id="2340916"/>
    <lineage>
        <taxon>Bacteria</taxon>
        <taxon>Bacillati</taxon>
        <taxon>Actinomycetota</taxon>
        <taxon>Actinomycetes</taxon>
        <taxon>Mycobacteriales</taxon>
        <taxon>Nocardiaceae</taxon>
        <taxon>Nocardia</taxon>
    </lineage>
</organism>
<keyword evidence="1" id="KW-0240">DNA-directed RNA polymerase</keyword>
<proteinExistence type="predicted"/>
<keyword evidence="1" id="KW-0804">Transcription</keyword>
<dbReference type="AlphaFoldDB" id="A0A3A4K7H3"/>
<dbReference type="Proteomes" id="UP000266677">
    <property type="component" value="Unassembled WGS sequence"/>
</dbReference>
<reference evidence="1 2" key="1">
    <citation type="submission" date="2018-09" db="EMBL/GenBank/DDBJ databases">
        <title>YIM PH21274 draft genome.</title>
        <authorList>
            <person name="Miao C."/>
        </authorList>
    </citation>
    <scope>NUCLEOTIDE SEQUENCE [LARGE SCALE GENOMIC DNA]</scope>
    <source>
        <strain evidence="1 2">YIM PH 21724</strain>
    </source>
</reference>
<sequence length="158" mass="16747">METKADPADTSEARYTHYRNVFGLPATLDFGTGRITVRTSPSLGAVVMPADLGEWVRAHLTRASGGCPPIMCDPVSGRWTALVCPDTGRPDRDLYRKLGRLGVALIGVGLDVDLPTPALAGVEHRGWVVEPCEDAALPPWVVVSAAIGACVVRMALDA</sequence>
<dbReference type="EMBL" id="QZFU01000036">
    <property type="protein sequence ID" value="RJO70667.1"/>
    <property type="molecule type" value="Genomic_DNA"/>
</dbReference>
<dbReference type="GO" id="GO:0000428">
    <property type="term" value="C:DNA-directed RNA polymerase complex"/>
    <property type="evidence" value="ECO:0007669"/>
    <property type="project" value="UniProtKB-KW"/>
</dbReference>
<evidence type="ECO:0000313" key="2">
    <source>
        <dbReference type="Proteomes" id="UP000266677"/>
    </source>
</evidence>
<evidence type="ECO:0000313" key="1">
    <source>
        <dbReference type="EMBL" id="RJO70667.1"/>
    </source>
</evidence>
<gene>
    <name evidence="1" type="ORF">D5S18_26000</name>
</gene>
<protein>
    <submittedName>
        <fullName evidence="1">DNA-directed RNA polymerase subunit beta</fullName>
    </submittedName>
</protein>
<keyword evidence="2" id="KW-1185">Reference proteome</keyword>
<accession>A0A3A4K7H3</accession>
<name>A0A3A4K7H3_9NOCA</name>